<dbReference type="EMBL" id="JAXBLV010000189">
    <property type="protein sequence ID" value="MDY3561074.1"/>
    <property type="molecule type" value="Genomic_DNA"/>
</dbReference>
<dbReference type="RefSeq" id="WP_320687544.1">
    <property type="nucleotide sequence ID" value="NZ_JAXBLV010000189.1"/>
</dbReference>
<keyword evidence="2" id="KW-1185">Reference proteome</keyword>
<sequence length="90" mass="9480">MVNAHSTGPKSDAVTLDRIRGWMREVLGLPADAVVLVSELRYGEPDGPDAETVIAVAGEPGRARRHTLPKAAADVTRLDVLSLAARGTHG</sequence>
<evidence type="ECO:0000313" key="1">
    <source>
        <dbReference type="EMBL" id="MDY3561074.1"/>
    </source>
</evidence>
<comment type="caution">
    <text evidence="1">The sequence shown here is derived from an EMBL/GenBank/DDBJ whole genome shotgun (WGS) entry which is preliminary data.</text>
</comment>
<reference evidence="2" key="1">
    <citation type="journal article" date="2023" name="Mar. Drugs">
        <title>Gemmata algarum, a Novel Planctomycete Isolated from an Algal Mat, Displays Antimicrobial Activity.</title>
        <authorList>
            <person name="Kumar G."/>
            <person name="Kallscheuer N."/>
            <person name="Kashif M."/>
            <person name="Ahamad S."/>
            <person name="Jagadeeshwari U."/>
            <person name="Pannikurungottu S."/>
            <person name="Haufschild T."/>
            <person name="Kabuu M."/>
            <person name="Sasikala C."/>
            <person name="Jogler C."/>
            <person name="Ramana C."/>
        </authorList>
    </citation>
    <scope>NUCLEOTIDE SEQUENCE [LARGE SCALE GENOMIC DNA]</scope>
    <source>
        <strain evidence="2">JC673</strain>
    </source>
</reference>
<organism evidence="1 2">
    <name type="scientific">Gemmata algarum</name>
    <dbReference type="NCBI Taxonomy" id="2975278"/>
    <lineage>
        <taxon>Bacteria</taxon>
        <taxon>Pseudomonadati</taxon>
        <taxon>Planctomycetota</taxon>
        <taxon>Planctomycetia</taxon>
        <taxon>Gemmatales</taxon>
        <taxon>Gemmataceae</taxon>
        <taxon>Gemmata</taxon>
    </lineage>
</organism>
<accession>A0ABU5F5D6</accession>
<evidence type="ECO:0000313" key="2">
    <source>
        <dbReference type="Proteomes" id="UP001272242"/>
    </source>
</evidence>
<protein>
    <submittedName>
        <fullName evidence="1">Uncharacterized protein</fullName>
    </submittedName>
</protein>
<dbReference type="Proteomes" id="UP001272242">
    <property type="component" value="Unassembled WGS sequence"/>
</dbReference>
<name>A0ABU5F5D6_9BACT</name>
<proteinExistence type="predicted"/>
<gene>
    <name evidence="1" type="ORF">R5W23_002333</name>
</gene>